<feature type="compositionally biased region" description="Basic and acidic residues" evidence="1">
    <location>
        <begin position="9"/>
        <end position="27"/>
    </location>
</feature>
<feature type="region of interest" description="Disordered" evidence="1">
    <location>
        <begin position="304"/>
        <end position="344"/>
    </location>
</feature>
<dbReference type="Proteomes" id="UP000053660">
    <property type="component" value="Unassembled WGS sequence"/>
</dbReference>
<evidence type="ECO:0000313" key="3">
    <source>
        <dbReference type="Proteomes" id="UP000053660"/>
    </source>
</evidence>
<dbReference type="EMBL" id="KN561891">
    <property type="protein sequence ID" value="KHJ85999.1"/>
    <property type="molecule type" value="Genomic_DNA"/>
</dbReference>
<name>A0A0B1SM38_OESDE</name>
<evidence type="ECO:0000313" key="2">
    <source>
        <dbReference type="EMBL" id="KHJ85999.1"/>
    </source>
</evidence>
<proteinExistence type="predicted"/>
<dbReference type="AlphaFoldDB" id="A0A0B1SM38"/>
<reference evidence="2 3" key="1">
    <citation type="submission" date="2014-03" db="EMBL/GenBank/DDBJ databases">
        <title>Draft genome of the hookworm Oesophagostomum dentatum.</title>
        <authorList>
            <person name="Mitreva M."/>
        </authorList>
    </citation>
    <scope>NUCLEOTIDE SEQUENCE [LARGE SCALE GENOMIC DNA]</scope>
    <source>
        <strain evidence="2 3">OD-Hann</strain>
    </source>
</reference>
<accession>A0A0B1SM38</accession>
<gene>
    <name evidence="2" type="ORF">OESDEN_14263</name>
</gene>
<feature type="region of interest" description="Disordered" evidence="1">
    <location>
        <begin position="1"/>
        <end position="30"/>
    </location>
</feature>
<sequence length="344" mass="40167">MTDQPVSEIWERKRDPKKMAKQKEEQGARPAWCAMVSRRSRYYRRRNGERSAQHKKKKWTRVKGMMKTPNLLKQMPTGEASVQHSRPRLEQLDVDHHLQDTGQAYSFLAFMQANTCVNPGVFRGSRHEDFKGFIRRFGRRYRGVIKEDKTLSDDHLEGRAKTIFLSLPRKVREQGFGKVVEELRRLSANDSLAGRLCALTELRNLKKRPGQSVSEFCVVLEKLGRKANPTCPVGDRSLEYAQILLDNLTAWPEHIQLLSALHNVKPQEAYNAVKQLALSIEQSKEMFGEQEVVRIERESRKKRARVYEEREHRQKEGRGNVERLQVDIRNLRTSDSHLENRDKR</sequence>
<protein>
    <submittedName>
        <fullName evidence="2">Uncharacterized protein</fullName>
    </submittedName>
</protein>
<keyword evidence="3" id="KW-1185">Reference proteome</keyword>
<evidence type="ECO:0000256" key="1">
    <source>
        <dbReference type="SAM" id="MobiDB-lite"/>
    </source>
</evidence>
<organism evidence="2 3">
    <name type="scientific">Oesophagostomum dentatum</name>
    <name type="common">Nodular worm</name>
    <dbReference type="NCBI Taxonomy" id="61180"/>
    <lineage>
        <taxon>Eukaryota</taxon>
        <taxon>Metazoa</taxon>
        <taxon>Ecdysozoa</taxon>
        <taxon>Nematoda</taxon>
        <taxon>Chromadorea</taxon>
        <taxon>Rhabditida</taxon>
        <taxon>Rhabditina</taxon>
        <taxon>Rhabditomorpha</taxon>
        <taxon>Strongyloidea</taxon>
        <taxon>Strongylidae</taxon>
        <taxon>Oesophagostomum</taxon>
    </lineage>
</organism>
<feature type="non-terminal residue" evidence="2">
    <location>
        <position position="344"/>
    </location>
</feature>